<protein>
    <submittedName>
        <fullName evidence="2">Alpha/beta hydrolase</fullName>
    </submittedName>
</protein>
<dbReference type="Gene3D" id="3.40.50.1820">
    <property type="entry name" value="alpha/beta hydrolase"/>
    <property type="match status" value="1"/>
</dbReference>
<proteinExistence type="predicted"/>
<dbReference type="EMBL" id="SJFN01000003">
    <property type="protein sequence ID" value="TBW40795.1"/>
    <property type="molecule type" value="Genomic_DNA"/>
</dbReference>
<dbReference type="Proteomes" id="UP000292781">
    <property type="component" value="Unassembled WGS sequence"/>
</dbReference>
<dbReference type="InterPro" id="IPR000639">
    <property type="entry name" value="Epox_hydrolase-like"/>
</dbReference>
<dbReference type="InterPro" id="IPR029058">
    <property type="entry name" value="AB_hydrolase_fold"/>
</dbReference>
<dbReference type="PRINTS" id="PR00412">
    <property type="entry name" value="EPOXHYDRLASE"/>
</dbReference>
<dbReference type="Pfam" id="PF00561">
    <property type="entry name" value="Abhydrolase_1"/>
    <property type="match status" value="1"/>
</dbReference>
<evidence type="ECO:0000259" key="1">
    <source>
        <dbReference type="Pfam" id="PF00561"/>
    </source>
</evidence>
<organism evidence="2 3">
    <name type="scientific">Siculibacillus lacustris</name>
    <dbReference type="NCBI Taxonomy" id="1549641"/>
    <lineage>
        <taxon>Bacteria</taxon>
        <taxon>Pseudomonadati</taxon>
        <taxon>Pseudomonadota</taxon>
        <taxon>Alphaproteobacteria</taxon>
        <taxon>Hyphomicrobiales</taxon>
        <taxon>Ancalomicrobiaceae</taxon>
        <taxon>Siculibacillus</taxon>
    </lineage>
</organism>
<dbReference type="PRINTS" id="PR00111">
    <property type="entry name" value="ABHYDROLASE"/>
</dbReference>
<comment type="caution">
    <text evidence="2">The sequence shown here is derived from an EMBL/GenBank/DDBJ whole genome shotgun (WGS) entry which is preliminary data.</text>
</comment>
<dbReference type="GO" id="GO:0016020">
    <property type="term" value="C:membrane"/>
    <property type="evidence" value="ECO:0007669"/>
    <property type="project" value="TreeGrafter"/>
</dbReference>
<accession>A0A4Q9VWS3</accession>
<dbReference type="InterPro" id="IPR000073">
    <property type="entry name" value="AB_hydrolase_1"/>
</dbReference>
<evidence type="ECO:0000313" key="2">
    <source>
        <dbReference type="EMBL" id="TBW40795.1"/>
    </source>
</evidence>
<dbReference type="GO" id="GO:0016787">
    <property type="term" value="F:hydrolase activity"/>
    <property type="evidence" value="ECO:0007669"/>
    <property type="project" value="UniProtKB-KW"/>
</dbReference>
<evidence type="ECO:0000313" key="3">
    <source>
        <dbReference type="Proteomes" id="UP000292781"/>
    </source>
</evidence>
<keyword evidence="3" id="KW-1185">Reference proteome</keyword>
<keyword evidence="2" id="KW-0378">Hydrolase</keyword>
<dbReference type="PANTHER" id="PTHR43798:SF33">
    <property type="entry name" value="HYDROLASE, PUTATIVE (AFU_ORTHOLOGUE AFUA_2G14860)-RELATED"/>
    <property type="match status" value="1"/>
</dbReference>
<sequence length="334" mass="34664">MAISIWSMVAAGVLLGLPLAGVAATALSTRAAEQATPPLGRFVAVDGHRLHLVDRPGAAPAAPVLVFVHGASGNLRDPLLAFGEAFPRHRRLFVDRPGHGWSSRGGRGDSAPLAQAELIADLLRAEGVERAVIVGHSWGGAVAAAFAVAHPEMTAGLVFLAPASHPWPGGIDPLYHLATTPVIGRLFAACCVAPAGRLMMARATAGVFAPNSVPEGYGTTTGSALVLRPDDFVANAEDVVDLADNVRALSPRYREIVAPTLIVTGDRDAIVWPEIHSEGLARDIAGSRLVRLEGIGHMPHHAARARVIAEIERLVAEVDAAGTGARAPAAKVAE</sequence>
<name>A0A4Q9VWS3_9HYPH</name>
<feature type="domain" description="AB hydrolase-1" evidence="1">
    <location>
        <begin position="63"/>
        <end position="300"/>
    </location>
</feature>
<dbReference type="PANTHER" id="PTHR43798">
    <property type="entry name" value="MONOACYLGLYCEROL LIPASE"/>
    <property type="match status" value="1"/>
</dbReference>
<reference evidence="2 3" key="1">
    <citation type="submission" date="2019-02" db="EMBL/GenBank/DDBJ databases">
        <title>Siculibacillus lacustris gen. nov., sp. nov., a new rosette-forming bacterium isolated from a freshwater crater lake (Lake St. Ana, Romania).</title>
        <authorList>
            <person name="Felfoldi T."/>
            <person name="Marton Z."/>
            <person name="Szabo A."/>
            <person name="Mentes A."/>
            <person name="Boka K."/>
            <person name="Marialigeti K."/>
            <person name="Mathe I."/>
            <person name="Koncz M."/>
            <person name="Schumann P."/>
            <person name="Toth E."/>
        </authorList>
    </citation>
    <scope>NUCLEOTIDE SEQUENCE [LARGE SCALE GENOMIC DNA]</scope>
    <source>
        <strain evidence="2 3">SA-279</strain>
    </source>
</reference>
<dbReference type="OrthoDB" id="9815441at2"/>
<dbReference type="AlphaFoldDB" id="A0A4Q9VWS3"/>
<dbReference type="InterPro" id="IPR050266">
    <property type="entry name" value="AB_hydrolase_sf"/>
</dbReference>
<gene>
    <name evidence="2" type="ORF">EYW49_03455</name>
</gene>
<dbReference type="SUPFAM" id="SSF53474">
    <property type="entry name" value="alpha/beta-Hydrolases"/>
    <property type="match status" value="1"/>
</dbReference>
<dbReference type="RefSeq" id="WP_131306178.1">
    <property type="nucleotide sequence ID" value="NZ_SJFN01000003.1"/>
</dbReference>